<dbReference type="GO" id="GO:0032259">
    <property type="term" value="P:methylation"/>
    <property type="evidence" value="ECO:0007669"/>
    <property type="project" value="UniProtKB-KW"/>
</dbReference>
<dbReference type="GO" id="GO:0008168">
    <property type="term" value="F:methyltransferase activity"/>
    <property type="evidence" value="ECO:0007669"/>
    <property type="project" value="UniProtKB-KW"/>
</dbReference>
<evidence type="ECO:0000313" key="3">
    <source>
        <dbReference type="EMBL" id="RUT35798.1"/>
    </source>
</evidence>
<name>A0A3S1DDF5_9BACL</name>
<reference evidence="3 4" key="1">
    <citation type="submission" date="2018-12" db="EMBL/GenBank/DDBJ databases">
        <authorList>
            <person name="Sun L."/>
            <person name="Chen Z."/>
        </authorList>
    </citation>
    <scope>NUCLEOTIDE SEQUENCE [LARGE SCALE GENOMIC DNA]</scope>
    <source>
        <strain evidence="3 4">3-5-3</strain>
    </source>
</reference>
<gene>
    <name evidence="3" type="ORF">EJP77_01915</name>
</gene>
<dbReference type="GO" id="GO:0030418">
    <property type="term" value="P:nicotianamine biosynthetic process"/>
    <property type="evidence" value="ECO:0007669"/>
    <property type="project" value="InterPro"/>
</dbReference>
<keyword evidence="4" id="KW-1185">Reference proteome</keyword>
<dbReference type="OrthoDB" id="1956540at2"/>
<dbReference type="EMBL" id="RZNX01000001">
    <property type="protein sequence ID" value="RUT35798.1"/>
    <property type="molecule type" value="Genomic_DNA"/>
</dbReference>
<dbReference type="InterPro" id="IPR004298">
    <property type="entry name" value="Nicotian_synth"/>
</dbReference>
<keyword evidence="2" id="KW-0949">S-adenosyl-L-methionine</keyword>
<dbReference type="RefSeq" id="WP_127197496.1">
    <property type="nucleotide sequence ID" value="NZ_RZNX01000001.1"/>
</dbReference>
<evidence type="ECO:0000256" key="2">
    <source>
        <dbReference type="ARBA" id="ARBA00022691"/>
    </source>
</evidence>
<keyword evidence="1 3" id="KW-0808">Transferase</keyword>
<evidence type="ECO:0000256" key="1">
    <source>
        <dbReference type="ARBA" id="ARBA00022679"/>
    </source>
</evidence>
<dbReference type="Gene3D" id="3.40.50.150">
    <property type="entry name" value="Vaccinia Virus protein VP39"/>
    <property type="match status" value="1"/>
</dbReference>
<accession>A0A3S1DDF5</accession>
<comment type="caution">
    <text evidence="3">The sequence shown here is derived from an EMBL/GenBank/DDBJ whole genome shotgun (WGS) entry which is preliminary data.</text>
</comment>
<sequence>MQTVTQLQQHLCEFHKRFSELATTYEGILPNSLELEETLNEYSDFIINESNHIEWEEWEKQQASSEYTNLLDELRIKSALCVTLMEKYRGRRLLSGQTDSTEYFRNIESSIREELGGFRVQSDSKVLLVGSGSFPMTPLYIAKQTGAEVIGIDIDDEAIDLGRKVINKLGKGLKIKLENKFIEQLEDIRGVSHIIFSSTVAMKYDLLNQLHPLTNEQVVVAMRYGNQLKSIFNYPKQETDPRKWELTDTIIHPKHVFDVAIYKKALTSTRAGELNG</sequence>
<dbReference type="PANTHER" id="PTHR32266:SF12">
    <property type="entry name" value="NICOTIANAMINE SYNTHASE 3"/>
    <property type="match status" value="1"/>
</dbReference>
<dbReference type="PANTHER" id="PTHR32266">
    <property type="entry name" value="NICOTIANAMINE SYNTHASE 3"/>
    <property type="match status" value="1"/>
</dbReference>
<dbReference type="SUPFAM" id="SSF53335">
    <property type="entry name" value="S-adenosyl-L-methionine-dependent methyltransferases"/>
    <property type="match status" value="1"/>
</dbReference>
<organism evidence="3 4">
    <name type="scientific">Paenibacillus zeisoli</name>
    <dbReference type="NCBI Taxonomy" id="2496267"/>
    <lineage>
        <taxon>Bacteria</taxon>
        <taxon>Bacillati</taxon>
        <taxon>Bacillota</taxon>
        <taxon>Bacilli</taxon>
        <taxon>Bacillales</taxon>
        <taxon>Paenibacillaceae</taxon>
        <taxon>Paenibacillus</taxon>
    </lineage>
</organism>
<evidence type="ECO:0000313" key="4">
    <source>
        <dbReference type="Proteomes" id="UP000272464"/>
    </source>
</evidence>
<proteinExistence type="predicted"/>
<dbReference type="AlphaFoldDB" id="A0A3S1DDF5"/>
<dbReference type="InterPro" id="IPR029063">
    <property type="entry name" value="SAM-dependent_MTases_sf"/>
</dbReference>
<keyword evidence="3" id="KW-0489">Methyltransferase</keyword>
<dbReference type="Proteomes" id="UP000272464">
    <property type="component" value="Unassembled WGS sequence"/>
</dbReference>
<dbReference type="GO" id="GO:0030410">
    <property type="term" value="F:nicotianamine synthase activity"/>
    <property type="evidence" value="ECO:0007669"/>
    <property type="project" value="InterPro"/>
</dbReference>
<protein>
    <submittedName>
        <fullName evidence="3">Class I SAM-dependent methyltransferase</fullName>
    </submittedName>
</protein>